<protein>
    <submittedName>
        <fullName evidence="2">Uncharacterized protein</fullName>
    </submittedName>
</protein>
<proteinExistence type="predicted"/>
<evidence type="ECO:0000313" key="2">
    <source>
        <dbReference type="EMBL" id="RMD77680.1"/>
    </source>
</evidence>
<dbReference type="EMBL" id="RFKV01000010">
    <property type="protein sequence ID" value="RMD77680.1"/>
    <property type="molecule type" value="Genomic_DNA"/>
</dbReference>
<feature type="compositionally biased region" description="Low complexity" evidence="1">
    <location>
        <begin position="64"/>
        <end position="76"/>
    </location>
</feature>
<feature type="region of interest" description="Disordered" evidence="1">
    <location>
        <begin position="64"/>
        <end position="90"/>
    </location>
</feature>
<sequence>MFTILERTINSMFGFRKKNFFSALVLYLVVFLTILVSTFNAQSIVFDGSNYEIRMFEDASTSSKTKTNQTKVTTNSATKKIDPDNSNSSPIELIDVENKPSLIQESIKQAQSDDLNEAQINDSVKAVTFSSTQTLIAGKKSYSPILKETSSVKKTAGVSLISNINGKGKAYRKDTLPTVLQSKANQNISRSSLKYKSSNLSYSNLDLSEKEASTEIMESKSISFLPKTGMVIRCNESDSDEWIINFSEISNFQMVTKKCLSPEDNLLNIATFKDISNTQGFSSKIRPNEFVKLRNNPSYE</sequence>
<reference evidence="2 3" key="1">
    <citation type="submission" date="2018-10" db="EMBL/GenBank/DDBJ databases">
        <title>Thermophilic Lithotrophy and Phototrophy in an Intertidal, Iron-rich, Geothermal Spring.</title>
        <authorList>
            <person name="Ward L.M."/>
            <person name="Idei A."/>
            <person name="Nakagawa M."/>
            <person name="Ueno Y."/>
            <person name="Fischer W."/>
            <person name="Mcglynn S.E."/>
        </authorList>
    </citation>
    <scope>NUCLEOTIDE SEQUENCE [LARGE SCALE GENOMIC DNA]</scope>
    <source>
        <strain evidence="2">J137</strain>
    </source>
</reference>
<name>A0A3M0YZU0_9BACT</name>
<dbReference type="AlphaFoldDB" id="A0A3M0YZU0"/>
<evidence type="ECO:0000256" key="1">
    <source>
        <dbReference type="SAM" id="MobiDB-lite"/>
    </source>
</evidence>
<organism evidence="2 3">
    <name type="scientific">Candidatus Dojkabacteria bacterium</name>
    <dbReference type="NCBI Taxonomy" id="2099670"/>
    <lineage>
        <taxon>Bacteria</taxon>
        <taxon>Candidatus Dojkabacteria</taxon>
    </lineage>
</organism>
<accession>A0A3M0YZU0</accession>
<evidence type="ECO:0000313" key="3">
    <source>
        <dbReference type="Proteomes" id="UP000269410"/>
    </source>
</evidence>
<comment type="caution">
    <text evidence="2">The sequence shown here is derived from an EMBL/GenBank/DDBJ whole genome shotgun (WGS) entry which is preliminary data.</text>
</comment>
<gene>
    <name evidence="2" type="ORF">D6810_00310</name>
</gene>
<dbReference type="Proteomes" id="UP000269410">
    <property type="component" value="Unassembled WGS sequence"/>
</dbReference>
<feature type="non-terminal residue" evidence="2">
    <location>
        <position position="300"/>
    </location>
</feature>